<evidence type="ECO:0000259" key="1">
    <source>
        <dbReference type="Pfam" id="PF07969"/>
    </source>
</evidence>
<dbReference type="CDD" id="cd01300">
    <property type="entry name" value="YtcJ_like"/>
    <property type="match status" value="1"/>
</dbReference>
<sequence>MSLPHKRAEPRTVVLRNARIHTFHDARPSAHAIALANGRVAAYDEEALALADGDSQVLDLQGATVIPGINDSHAHMEREGLKTLRPSLTHARSVADVLQVVREQARLTPPGEYIVTMPVGTPPYFFGGAAQLAEGRLPSRQELDAAAPDHPVYIPAPFGNWGKPPGSGALNSLALARNGLTPASQPRCSGIELGRDAAGELDGSIVERNARPAVEFDLLPDVPRFGFADRLKGLRISQRLYHAKGTTSIYEGHGCAPETISVYRKLWEDGELTMRSTLVVSPAWSDLAEAARAMRDWLATARGRGLGDPWFRVSGIHIAYGGDPVVACCARANLPDTGWSGFVEQAVTPSDFRALCLLAAEHDLRVNVIVSDKLHEVVPVLREVNARFRLAGRRWVVQHIARSRIDDLKALKALDVLVTTIPTYFLWKGGAAYLDDPDGGESVVPHAEMLALGLDVSLATDNIPYDPFHTLWVAGVRQERMTGRVIGDGQTLTARAALRAFTVAGARLSFDEDWKGPLAPGFAADLAVLDQDPIELPAAAWREVRCTMTIVGGHIVHGGPDAVSS</sequence>
<keyword evidence="2" id="KW-0378">Hydrolase</keyword>
<gene>
    <name evidence="2" type="primary">hutI_6</name>
    <name evidence="2" type="ORF">LMG26690_04633</name>
</gene>
<reference evidence="2 3" key="1">
    <citation type="submission" date="2020-04" db="EMBL/GenBank/DDBJ databases">
        <authorList>
            <person name="De Canck E."/>
        </authorList>
    </citation>
    <scope>NUCLEOTIDE SEQUENCE [LARGE SCALE GENOMIC DNA]</scope>
    <source>
        <strain evidence="2 3">LMG 26690</strain>
    </source>
</reference>
<dbReference type="AlphaFoldDB" id="A0A6S7AIQ7"/>
<name>A0A6S7AIQ7_9BURK</name>
<dbReference type="SUPFAM" id="SSF51338">
    <property type="entry name" value="Composite domain of metallo-dependent hydrolases"/>
    <property type="match status" value="1"/>
</dbReference>
<dbReference type="GO" id="GO:0050480">
    <property type="term" value="F:imidazolonepropionase activity"/>
    <property type="evidence" value="ECO:0007669"/>
    <property type="project" value="UniProtKB-EC"/>
</dbReference>
<dbReference type="SUPFAM" id="SSF51556">
    <property type="entry name" value="Metallo-dependent hydrolases"/>
    <property type="match status" value="1"/>
</dbReference>
<dbReference type="InterPro" id="IPR013108">
    <property type="entry name" value="Amidohydro_3"/>
</dbReference>
<protein>
    <submittedName>
        <fullName evidence="2">Imidazolonepropionase</fullName>
        <ecNumber evidence="2">3.5.2.7</ecNumber>
    </submittedName>
</protein>
<dbReference type="RefSeq" id="WP_175125214.1">
    <property type="nucleotide sequence ID" value="NZ_CADIJM010000014.1"/>
</dbReference>
<dbReference type="Gene3D" id="3.10.310.70">
    <property type="match status" value="1"/>
</dbReference>
<dbReference type="Gene3D" id="2.30.40.10">
    <property type="entry name" value="Urease, subunit C, domain 1"/>
    <property type="match status" value="1"/>
</dbReference>
<feature type="domain" description="Amidohydrolase 3" evidence="1">
    <location>
        <begin position="56"/>
        <end position="557"/>
    </location>
</feature>
<keyword evidence="3" id="KW-1185">Reference proteome</keyword>
<dbReference type="Pfam" id="PF07969">
    <property type="entry name" value="Amidohydro_3"/>
    <property type="match status" value="1"/>
</dbReference>
<accession>A0A6S7AIQ7</accession>
<dbReference type="InterPro" id="IPR011059">
    <property type="entry name" value="Metal-dep_hydrolase_composite"/>
</dbReference>
<dbReference type="Gene3D" id="3.20.20.140">
    <property type="entry name" value="Metal-dependent hydrolases"/>
    <property type="match status" value="1"/>
</dbReference>
<dbReference type="PANTHER" id="PTHR22642:SF2">
    <property type="entry name" value="PROTEIN LONG AFTER FAR-RED 3"/>
    <property type="match status" value="1"/>
</dbReference>
<dbReference type="EMBL" id="CADIJM010000014">
    <property type="protein sequence ID" value="CAB3729300.1"/>
    <property type="molecule type" value="Genomic_DNA"/>
</dbReference>
<dbReference type="Proteomes" id="UP000494214">
    <property type="component" value="Unassembled WGS sequence"/>
</dbReference>
<dbReference type="InterPro" id="IPR032466">
    <property type="entry name" value="Metal_Hydrolase"/>
</dbReference>
<organism evidence="2 3">
    <name type="scientific">Achromobacter animicus</name>
    <dbReference type="NCBI Taxonomy" id="1389935"/>
    <lineage>
        <taxon>Bacteria</taxon>
        <taxon>Pseudomonadati</taxon>
        <taxon>Pseudomonadota</taxon>
        <taxon>Betaproteobacteria</taxon>
        <taxon>Burkholderiales</taxon>
        <taxon>Alcaligenaceae</taxon>
        <taxon>Achromobacter</taxon>
    </lineage>
</organism>
<dbReference type="PANTHER" id="PTHR22642">
    <property type="entry name" value="IMIDAZOLONEPROPIONASE"/>
    <property type="match status" value="1"/>
</dbReference>
<proteinExistence type="predicted"/>
<dbReference type="InterPro" id="IPR033932">
    <property type="entry name" value="YtcJ-like"/>
</dbReference>
<evidence type="ECO:0000313" key="2">
    <source>
        <dbReference type="EMBL" id="CAB3729300.1"/>
    </source>
</evidence>
<dbReference type="EC" id="3.5.2.7" evidence="2"/>
<evidence type="ECO:0000313" key="3">
    <source>
        <dbReference type="Proteomes" id="UP000494214"/>
    </source>
</evidence>